<feature type="compositionally biased region" description="Basic and acidic residues" evidence="1">
    <location>
        <begin position="631"/>
        <end position="640"/>
    </location>
</feature>
<feature type="transmembrane region" description="Helical" evidence="2">
    <location>
        <begin position="278"/>
        <end position="297"/>
    </location>
</feature>
<feature type="transmembrane region" description="Helical" evidence="2">
    <location>
        <begin position="317"/>
        <end position="342"/>
    </location>
</feature>
<feature type="transmembrane region" description="Helical" evidence="2">
    <location>
        <begin position="422"/>
        <end position="441"/>
    </location>
</feature>
<dbReference type="PhylomeDB" id="A0A0G4I8T8"/>
<dbReference type="PANTHER" id="PTHR30569:SF0">
    <property type="entry name" value="CYTOSINE PERMEASE"/>
    <property type="match status" value="1"/>
</dbReference>
<feature type="region of interest" description="Disordered" evidence="1">
    <location>
        <begin position="607"/>
        <end position="640"/>
    </location>
</feature>
<reference evidence="3" key="1">
    <citation type="submission" date="2014-11" db="EMBL/GenBank/DDBJ databases">
        <authorList>
            <person name="Otto D Thomas"/>
            <person name="Naeem Raeece"/>
        </authorList>
    </citation>
    <scope>NUCLEOTIDE SEQUENCE</scope>
</reference>
<proteinExistence type="predicted"/>
<evidence type="ECO:0000313" key="3">
    <source>
        <dbReference type="EMBL" id="CEM53442.1"/>
    </source>
</evidence>
<feature type="transmembrane region" description="Helical" evidence="2">
    <location>
        <begin position="162"/>
        <end position="187"/>
    </location>
</feature>
<dbReference type="EMBL" id="CDMZ01005694">
    <property type="protein sequence ID" value="CEM53442.1"/>
    <property type="molecule type" value="Genomic_DNA"/>
</dbReference>
<dbReference type="AlphaFoldDB" id="A0A0G4I8T8"/>
<dbReference type="VEuPathDB" id="CryptoDB:Cvel_11967"/>
<dbReference type="GO" id="GO:0005886">
    <property type="term" value="C:plasma membrane"/>
    <property type="evidence" value="ECO:0007669"/>
    <property type="project" value="TreeGrafter"/>
</dbReference>
<dbReference type="Gene3D" id="1.10.4160.10">
    <property type="entry name" value="Hydantoin permease"/>
    <property type="match status" value="1"/>
</dbReference>
<feature type="transmembrane region" description="Helical" evidence="2">
    <location>
        <begin position="447"/>
        <end position="468"/>
    </location>
</feature>
<dbReference type="InterPro" id="IPR030191">
    <property type="entry name" value="CodB"/>
</dbReference>
<feature type="transmembrane region" description="Helical" evidence="2">
    <location>
        <begin position="354"/>
        <end position="375"/>
    </location>
</feature>
<keyword evidence="2" id="KW-1133">Transmembrane helix</keyword>
<accession>A0A0G4I8T8</accession>
<feature type="transmembrane region" description="Helical" evidence="2">
    <location>
        <begin position="194"/>
        <end position="219"/>
    </location>
</feature>
<name>A0A0G4I8T8_9ALVE</name>
<evidence type="ECO:0008006" key="4">
    <source>
        <dbReference type="Google" id="ProtNLM"/>
    </source>
</evidence>
<dbReference type="PANTHER" id="PTHR30569">
    <property type="entry name" value="CYTOSINE TRANSPORTER CODB"/>
    <property type="match status" value="1"/>
</dbReference>
<protein>
    <recommendedName>
        <fullName evidence="4">Urea transporter</fullName>
    </recommendedName>
</protein>
<feature type="transmembrane region" description="Helical" evidence="2">
    <location>
        <begin position="381"/>
        <end position="402"/>
    </location>
</feature>
<gene>
    <name evidence="3" type="ORF">Cvel_11967.t1.CR1</name>
</gene>
<keyword evidence="2" id="KW-0472">Membrane</keyword>
<feature type="compositionally biased region" description="Basic and acidic residues" evidence="1">
    <location>
        <begin position="491"/>
        <end position="500"/>
    </location>
</feature>
<evidence type="ECO:0000256" key="2">
    <source>
        <dbReference type="SAM" id="Phobius"/>
    </source>
</evidence>
<evidence type="ECO:0000256" key="1">
    <source>
        <dbReference type="SAM" id="MobiDB-lite"/>
    </source>
</evidence>
<dbReference type="GO" id="GO:0015209">
    <property type="term" value="F:cytosine transmembrane transporter activity"/>
    <property type="evidence" value="ECO:0007669"/>
    <property type="project" value="InterPro"/>
</dbReference>
<feature type="region of interest" description="Disordered" evidence="1">
    <location>
        <begin position="476"/>
        <end position="507"/>
    </location>
</feature>
<keyword evidence="2" id="KW-0812">Transmembrane</keyword>
<feature type="transmembrane region" description="Helical" evidence="2">
    <location>
        <begin position="117"/>
        <end position="142"/>
    </location>
</feature>
<organism evidence="3">
    <name type="scientific">Chromera velia CCMP2878</name>
    <dbReference type="NCBI Taxonomy" id="1169474"/>
    <lineage>
        <taxon>Eukaryota</taxon>
        <taxon>Sar</taxon>
        <taxon>Alveolata</taxon>
        <taxon>Colpodellida</taxon>
        <taxon>Chromeraceae</taxon>
        <taxon>Chromera</taxon>
    </lineage>
</organism>
<feature type="transmembrane region" description="Helical" evidence="2">
    <location>
        <begin position="72"/>
        <end position="96"/>
    </location>
</feature>
<sequence length="640" mass="69211">MKGGNLSRKAIQAAHRVICGKCEDQHEREPVPRSGLKSWLNFAALFSSRHIAAPEFTIGPLFAVHGASATDAFIGLLVGSVLATLSWRFLCAPVAVKKRLTLYYTLERIAGRRFLWVYNWISALAFAVITGAMFSVSASAVGALLEVPMPGLEEILPSTWEWVVVCAVVGAVTSLVAAFGYGIVSIFAMAVTPYIYVVVVLAGVNVVRMLHIDSLASFWEVARTQVWTGVNMKGFAKFELAHCICFSWFADLFLHIGQGDLSVLRFARDSNAAWTSSLGMVLGHYVTWLIAGMMYAVQLQRDPANTAIAAGPMAELVVGIPGLLLILLAGWSTANPLLYAAGLAVQSLFPKSPTWAVTLGVGVVATVAGLFPGLVSRLLSVISFFGLILMPVGVSIFCDTFVLPRMRMDEEFSAHRDGRHNWAMSATWGVTNLIFISLVVANVLEVFFAPLPAGALAAPLYIGLSVLMQRWAKKEDQKNQTEDLEGGGQRGMEKESHSQEGDEGEAAGVRSLVVALNEDAEGEGEEEKAEAEKFTGGTGLIERQPTGLRACLDTSLVGPIEESEFCPAGLRSGKRRPTWLKFAQQDSPMRLPEVLGGDSEYEEMYQVESGKDETGCIGKESGNSESVSETETEREKDLEG</sequence>